<dbReference type="EMBL" id="OZ034814">
    <property type="protein sequence ID" value="CAL1361040.1"/>
    <property type="molecule type" value="Genomic_DNA"/>
</dbReference>
<gene>
    <name evidence="2" type="ORF">LTRI10_LOCUS8438</name>
</gene>
<keyword evidence="3" id="KW-1185">Reference proteome</keyword>
<reference evidence="2 3" key="1">
    <citation type="submission" date="2024-04" db="EMBL/GenBank/DDBJ databases">
        <authorList>
            <person name="Fracassetti M."/>
        </authorList>
    </citation>
    <scope>NUCLEOTIDE SEQUENCE [LARGE SCALE GENOMIC DNA]</scope>
</reference>
<dbReference type="AlphaFoldDB" id="A0AAV2CYV7"/>
<protein>
    <submittedName>
        <fullName evidence="2">Uncharacterized protein</fullName>
    </submittedName>
</protein>
<evidence type="ECO:0000313" key="3">
    <source>
        <dbReference type="Proteomes" id="UP001497516"/>
    </source>
</evidence>
<accession>A0AAV2CYV7</accession>
<sequence>MEPTGYQADKGSVVPRHQGGYQVDKAGLIPRCEIRLNLESTGYQANKADLSSYQVGKTSWVAKQRDTKSTRHARYRVAKSPKN</sequence>
<dbReference type="Proteomes" id="UP001497516">
    <property type="component" value="Chromosome 10"/>
</dbReference>
<evidence type="ECO:0000256" key="1">
    <source>
        <dbReference type="SAM" id="MobiDB-lite"/>
    </source>
</evidence>
<name>A0AAV2CYV7_9ROSI</name>
<feature type="compositionally biased region" description="Basic residues" evidence="1">
    <location>
        <begin position="70"/>
        <end position="83"/>
    </location>
</feature>
<feature type="region of interest" description="Disordered" evidence="1">
    <location>
        <begin position="64"/>
        <end position="83"/>
    </location>
</feature>
<evidence type="ECO:0000313" key="2">
    <source>
        <dbReference type="EMBL" id="CAL1361040.1"/>
    </source>
</evidence>
<proteinExistence type="predicted"/>
<organism evidence="2 3">
    <name type="scientific">Linum trigynum</name>
    <dbReference type="NCBI Taxonomy" id="586398"/>
    <lineage>
        <taxon>Eukaryota</taxon>
        <taxon>Viridiplantae</taxon>
        <taxon>Streptophyta</taxon>
        <taxon>Embryophyta</taxon>
        <taxon>Tracheophyta</taxon>
        <taxon>Spermatophyta</taxon>
        <taxon>Magnoliopsida</taxon>
        <taxon>eudicotyledons</taxon>
        <taxon>Gunneridae</taxon>
        <taxon>Pentapetalae</taxon>
        <taxon>rosids</taxon>
        <taxon>fabids</taxon>
        <taxon>Malpighiales</taxon>
        <taxon>Linaceae</taxon>
        <taxon>Linum</taxon>
    </lineage>
</organism>